<gene>
    <name evidence="2" type="ordered locus">MycrhN_2093</name>
</gene>
<protein>
    <submittedName>
        <fullName evidence="2">Uncharacterized protein</fullName>
    </submittedName>
</protein>
<evidence type="ECO:0000313" key="2">
    <source>
        <dbReference type="EMBL" id="AEV72690.1"/>
    </source>
</evidence>
<feature type="region of interest" description="Disordered" evidence="1">
    <location>
        <begin position="1"/>
        <end position="26"/>
    </location>
</feature>
<dbReference type="KEGG" id="mrh:MycrhN_2093"/>
<name>G8RQT9_MYCRN</name>
<reference evidence="2 3" key="1">
    <citation type="submission" date="2011-12" db="EMBL/GenBank/DDBJ databases">
        <title>Complete sequence of Mycobacterium rhodesiae NBB3.</title>
        <authorList>
            <consortium name="US DOE Joint Genome Institute"/>
            <person name="Lucas S."/>
            <person name="Han J."/>
            <person name="Lapidus A."/>
            <person name="Cheng J.-F."/>
            <person name="Goodwin L."/>
            <person name="Pitluck S."/>
            <person name="Peters L."/>
            <person name="Mikhailova N."/>
            <person name="Gu W."/>
            <person name="Detter J.C."/>
            <person name="Han C."/>
            <person name="Tapia R."/>
            <person name="Land M."/>
            <person name="Hauser L."/>
            <person name="Kyrpides N."/>
            <person name="Ivanova N."/>
            <person name="Pagani I."/>
            <person name="Mattes T."/>
            <person name="Holmes A."/>
            <person name="Rutledge P."/>
            <person name="Paulsen I."/>
            <person name="Coleman N."/>
            <person name="Woyke T."/>
        </authorList>
    </citation>
    <scope>NUCLEOTIDE SEQUENCE [LARGE SCALE GENOMIC DNA]</scope>
    <source>
        <strain evidence="2 3">NBB3</strain>
    </source>
</reference>
<sequence length="91" mass="9409">MNTGRPRVGGPVGSDNAAPDITPFTATVEPSRHGTVVSSTLTFAHPPGPERSLSSATAYVKSFVGLIIGFSSDVVGVRRCWIKSPEVAAPS</sequence>
<dbReference type="Proteomes" id="UP000005442">
    <property type="component" value="Chromosome"/>
</dbReference>
<accession>G8RQT9</accession>
<keyword evidence="3" id="KW-1185">Reference proteome</keyword>
<dbReference type="HOGENOM" id="CLU_2423801_0_0_11"/>
<evidence type="ECO:0000313" key="3">
    <source>
        <dbReference type="Proteomes" id="UP000005442"/>
    </source>
</evidence>
<evidence type="ECO:0000256" key="1">
    <source>
        <dbReference type="SAM" id="MobiDB-lite"/>
    </source>
</evidence>
<organism evidence="2 3">
    <name type="scientific">Mycolicibacterium rhodesiae (strain NBB3)</name>
    <name type="common">Mycobacterium rhodesiae</name>
    <dbReference type="NCBI Taxonomy" id="710685"/>
    <lineage>
        <taxon>Bacteria</taxon>
        <taxon>Bacillati</taxon>
        <taxon>Actinomycetota</taxon>
        <taxon>Actinomycetes</taxon>
        <taxon>Mycobacteriales</taxon>
        <taxon>Mycobacteriaceae</taxon>
        <taxon>Mycolicibacterium</taxon>
    </lineage>
</organism>
<dbReference type="EMBL" id="CP003169">
    <property type="protein sequence ID" value="AEV72690.1"/>
    <property type="molecule type" value="Genomic_DNA"/>
</dbReference>
<proteinExistence type="predicted"/>
<dbReference type="AlphaFoldDB" id="G8RQT9"/>
<dbReference type="STRING" id="710685.MycrhN_2093"/>
<dbReference type="PATRIC" id="fig|710685.3.peg.2096"/>